<evidence type="ECO:0000259" key="3">
    <source>
        <dbReference type="Pfam" id="PF02894"/>
    </source>
</evidence>
<dbReference type="PANTHER" id="PTHR43377:SF1">
    <property type="entry name" value="BILIVERDIN REDUCTASE A"/>
    <property type="match status" value="1"/>
</dbReference>
<evidence type="ECO:0000313" key="4">
    <source>
        <dbReference type="EMBL" id="THF77307.1"/>
    </source>
</evidence>
<reference evidence="4 5" key="1">
    <citation type="submission" date="2019-04" db="EMBL/GenBank/DDBJ databases">
        <title>Cohnella sp. nov. isolated from preserved vegetables.</title>
        <authorList>
            <person name="Lin S.-Y."/>
            <person name="Hung M.-H."/>
            <person name="Young C.-C."/>
        </authorList>
    </citation>
    <scope>NUCLEOTIDE SEQUENCE [LARGE SCALE GENOMIC DNA]</scope>
    <source>
        <strain evidence="4 5">CC-MHH1044</strain>
    </source>
</reference>
<dbReference type="InterPro" id="IPR036291">
    <property type="entry name" value="NAD(P)-bd_dom_sf"/>
</dbReference>
<dbReference type="Gene3D" id="3.30.360.10">
    <property type="entry name" value="Dihydrodipicolinate Reductase, domain 2"/>
    <property type="match status" value="1"/>
</dbReference>
<dbReference type="AlphaFoldDB" id="A0A4S4BQR9"/>
<proteinExistence type="inferred from homology"/>
<sequence>MGGSDGVDRVIGVGVIGCGYFGAEFARIIRGLEGARVAAICGGGARDLSGLAAELGCEVESTADRLLRRADVEAVIVASPNHLHKEAVVAAALQGKHVFCEKPAALSLSDCREMVKACRENGVRLMLGHILHFLPGIRQVKAWLAAGEIGRLVAVHAARTGWEDVRPHPGWKGQRAQSGGQLFHHIHELDLLLSLMGPVERLVMLAGNVAHRGEDGFSGEDDVLLLTLRFQSGALGTLHYGTSYRRGEHWVKVNGTGGSVWIDWHKSEIELRREGAAPVRIGLNGDAQEDGERAALFRGERGGGVVFGSPEERPPSFLQAPMKREMLVFLAAVRGRPVEADIQALIDGTAALRSVAMAEAAMRSGAEGRILDMTSVSYDCDYIG</sequence>
<feature type="domain" description="Gfo/Idh/MocA-like oxidoreductase C-terminal" evidence="3">
    <location>
        <begin position="143"/>
        <end position="369"/>
    </location>
</feature>
<organism evidence="4 5">
    <name type="scientific">Cohnella fermenti</name>
    <dbReference type="NCBI Taxonomy" id="2565925"/>
    <lineage>
        <taxon>Bacteria</taxon>
        <taxon>Bacillati</taxon>
        <taxon>Bacillota</taxon>
        <taxon>Bacilli</taxon>
        <taxon>Bacillales</taxon>
        <taxon>Paenibacillaceae</taxon>
        <taxon>Cohnella</taxon>
    </lineage>
</organism>
<dbReference type="Proteomes" id="UP000310636">
    <property type="component" value="Unassembled WGS sequence"/>
</dbReference>
<dbReference type="PANTHER" id="PTHR43377">
    <property type="entry name" value="BILIVERDIN REDUCTASE A"/>
    <property type="match status" value="1"/>
</dbReference>
<dbReference type="RefSeq" id="WP_136370952.1">
    <property type="nucleotide sequence ID" value="NZ_SSOB01000020.1"/>
</dbReference>
<dbReference type="EMBL" id="SSOB01000020">
    <property type="protein sequence ID" value="THF77307.1"/>
    <property type="molecule type" value="Genomic_DNA"/>
</dbReference>
<protein>
    <submittedName>
        <fullName evidence="4">Gfo/Idh/MocA family oxidoreductase</fullName>
    </submittedName>
</protein>
<dbReference type="SUPFAM" id="SSF51735">
    <property type="entry name" value="NAD(P)-binding Rossmann-fold domains"/>
    <property type="match status" value="1"/>
</dbReference>
<dbReference type="Pfam" id="PF02894">
    <property type="entry name" value="GFO_IDH_MocA_C"/>
    <property type="match status" value="1"/>
</dbReference>
<dbReference type="Gene3D" id="3.40.50.720">
    <property type="entry name" value="NAD(P)-binding Rossmann-like Domain"/>
    <property type="match status" value="1"/>
</dbReference>
<comment type="caution">
    <text evidence="4">The sequence shown here is derived from an EMBL/GenBank/DDBJ whole genome shotgun (WGS) entry which is preliminary data.</text>
</comment>
<keyword evidence="5" id="KW-1185">Reference proteome</keyword>
<comment type="similarity">
    <text evidence="1">Belongs to the Gfo/Idh/MocA family.</text>
</comment>
<evidence type="ECO:0000313" key="5">
    <source>
        <dbReference type="Proteomes" id="UP000310636"/>
    </source>
</evidence>
<evidence type="ECO:0000259" key="2">
    <source>
        <dbReference type="Pfam" id="PF01408"/>
    </source>
</evidence>
<dbReference type="InterPro" id="IPR051450">
    <property type="entry name" value="Gfo/Idh/MocA_Oxidoreductases"/>
</dbReference>
<dbReference type="OrthoDB" id="9815825at2"/>
<dbReference type="SUPFAM" id="SSF55347">
    <property type="entry name" value="Glyceraldehyde-3-phosphate dehydrogenase-like, C-terminal domain"/>
    <property type="match status" value="1"/>
</dbReference>
<name>A0A4S4BQR9_9BACL</name>
<evidence type="ECO:0000256" key="1">
    <source>
        <dbReference type="ARBA" id="ARBA00010928"/>
    </source>
</evidence>
<gene>
    <name evidence="4" type="ORF">E6C55_16720</name>
</gene>
<accession>A0A4S4BQR9</accession>
<dbReference type="GO" id="GO:0000166">
    <property type="term" value="F:nucleotide binding"/>
    <property type="evidence" value="ECO:0007669"/>
    <property type="project" value="InterPro"/>
</dbReference>
<feature type="domain" description="Gfo/Idh/MocA-like oxidoreductase N-terminal" evidence="2">
    <location>
        <begin position="11"/>
        <end position="129"/>
    </location>
</feature>
<dbReference type="InterPro" id="IPR000683">
    <property type="entry name" value="Gfo/Idh/MocA-like_OxRdtase_N"/>
</dbReference>
<dbReference type="Pfam" id="PF01408">
    <property type="entry name" value="GFO_IDH_MocA"/>
    <property type="match status" value="1"/>
</dbReference>
<dbReference type="InterPro" id="IPR004104">
    <property type="entry name" value="Gfo/Idh/MocA-like_OxRdtase_C"/>
</dbReference>